<feature type="binding site" evidence="8">
    <location>
        <position position="100"/>
    </location>
    <ligand>
        <name>ATP</name>
        <dbReference type="ChEBI" id="CHEBI:30616"/>
    </ligand>
</feature>
<comment type="catalytic activity">
    <reaction evidence="7">
        <text>L-seryl-[protein] + ATP = O-phospho-L-seryl-[protein] + ADP + H(+)</text>
        <dbReference type="Rhea" id="RHEA:17989"/>
        <dbReference type="Rhea" id="RHEA-COMP:9863"/>
        <dbReference type="Rhea" id="RHEA-COMP:11604"/>
        <dbReference type="ChEBI" id="CHEBI:15378"/>
        <dbReference type="ChEBI" id="CHEBI:29999"/>
        <dbReference type="ChEBI" id="CHEBI:30616"/>
        <dbReference type="ChEBI" id="CHEBI:83421"/>
        <dbReference type="ChEBI" id="CHEBI:456216"/>
        <dbReference type="EC" id="2.7.11.1"/>
    </reaction>
</comment>
<keyword evidence="3 8" id="KW-0547">Nucleotide-binding</keyword>
<sequence>MSAIKRFFSSHKTTSNSKINSSQHHENQTSQNKSSNNTIVTIEKIPVTNETFDHEEIKENTTPTTEMPIKSDTIPSPPSPEIGTSNDNDEKKSSILKLADFGWSAESTSTCKRTTLCGTLDYLPPEMLNGNGYDEKIDLWCLGVLTYEMIIGKPPFDSQTQHETIRMIRSIELTFPTGTSPDLRDLITKLLRRNPADRLPLKDVAQHAWIVKNADITAIEESYVKRKKTLNREN</sequence>
<dbReference type="PROSITE" id="PS50011">
    <property type="entry name" value="PROTEIN_KINASE_DOM"/>
    <property type="match status" value="1"/>
</dbReference>
<keyword evidence="2" id="KW-0808">Transferase</keyword>
<comment type="caution">
    <text evidence="11">The sequence shown here is derived from an EMBL/GenBank/DDBJ whole genome shotgun (WGS) entry which is preliminary data.</text>
</comment>
<evidence type="ECO:0000256" key="5">
    <source>
        <dbReference type="ARBA" id="ARBA00022840"/>
    </source>
</evidence>
<feature type="compositionally biased region" description="Low complexity" evidence="9">
    <location>
        <begin position="28"/>
        <end position="38"/>
    </location>
</feature>
<dbReference type="Gene3D" id="1.10.510.10">
    <property type="entry name" value="Transferase(Phosphotransferase) domain 1"/>
    <property type="match status" value="1"/>
</dbReference>
<gene>
    <name evidence="11" type="ORF">SMN809_LOCUS7223</name>
</gene>
<evidence type="ECO:0000256" key="2">
    <source>
        <dbReference type="ARBA" id="ARBA00022679"/>
    </source>
</evidence>
<protein>
    <recommendedName>
        <fullName evidence="10">Protein kinase domain-containing protein</fullName>
    </recommendedName>
</protein>
<evidence type="ECO:0000256" key="7">
    <source>
        <dbReference type="ARBA" id="ARBA00048679"/>
    </source>
</evidence>
<dbReference type="Proteomes" id="UP000676336">
    <property type="component" value="Unassembled WGS sequence"/>
</dbReference>
<dbReference type="GO" id="GO:0004674">
    <property type="term" value="F:protein serine/threonine kinase activity"/>
    <property type="evidence" value="ECO:0007669"/>
    <property type="project" value="UniProtKB-KW"/>
</dbReference>
<accession>A0A8S2LL78</accession>
<keyword evidence="4" id="KW-0418">Kinase</keyword>
<dbReference type="AlphaFoldDB" id="A0A8S2LL78"/>
<evidence type="ECO:0000256" key="6">
    <source>
        <dbReference type="ARBA" id="ARBA00047899"/>
    </source>
</evidence>
<feature type="compositionally biased region" description="Polar residues" evidence="9">
    <location>
        <begin position="10"/>
        <end position="22"/>
    </location>
</feature>
<dbReference type="Pfam" id="PF00069">
    <property type="entry name" value="Pkinase"/>
    <property type="match status" value="1"/>
</dbReference>
<evidence type="ECO:0000313" key="11">
    <source>
        <dbReference type="EMBL" id="CAF3912423.1"/>
    </source>
</evidence>
<comment type="catalytic activity">
    <reaction evidence="6">
        <text>L-threonyl-[protein] + ATP = O-phospho-L-threonyl-[protein] + ADP + H(+)</text>
        <dbReference type="Rhea" id="RHEA:46608"/>
        <dbReference type="Rhea" id="RHEA-COMP:11060"/>
        <dbReference type="Rhea" id="RHEA-COMP:11605"/>
        <dbReference type="ChEBI" id="CHEBI:15378"/>
        <dbReference type="ChEBI" id="CHEBI:30013"/>
        <dbReference type="ChEBI" id="CHEBI:30616"/>
        <dbReference type="ChEBI" id="CHEBI:61977"/>
        <dbReference type="ChEBI" id="CHEBI:456216"/>
        <dbReference type="EC" id="2.7.11.1"/>
    </reaction>
</comment>
<dbReference type="GO" id="GO:0005524">
    <property type="term" value="F:ATP binding"/>
    <property type="evidence" value="ECO:0007669"/>
    <property type="project" value="UniProtKB-KW"/>
</dbReference>
<proteinExistence type="predicted"/>
<name>A0A8S2LL78_9BILA</name>
<dbReference type="EMBL" id="CAJOBI010002059">
    <property type="protein sequence ID" value="CAF3912423.1"/>
    <property type="molecule type" value="Genomic_DNA"/>
</dbReference>
<evidence type="ECO:0000256" key="4">
    <source>
        <dbReference type="ARBA" id="ARBA00022777"/>
    </source>
</evidence>
<dbReference type="SUPFAM" id="SSF56112">
    <property type="entry name" value="Protein kinase-like (PK-like)"/>
    <property type="match status" value="1"/>
</dbReference>
<feature type="domain" description="Protein kinase" evidence="10">
    <location>
        <begin position="1"/>
        <end position="210"/>
    </location>
</feature>
<evidence type="ECO:0000256" key="9">
    <source>
        <dbReference type="SAM" id="MobiDB-lite"/>
    </source>
</evidence>
<evidence type="ECO:0000256" key="1">
    <source>
        <dbReference type="ARBA" id="ARBA00022527"/>
    </source>
</evidence>
<reference evidence="11" key="1">
    <citation type="submission" date="2021-02" db="EMBL/GenBank/DDBJ databases">
        <authorList>
            <person name="Nowell W R."/>
        </authorList>
    </citation>
    <scope>NUCLEOTIDE SEQUENCE</scope>
</reference>
<evidence type="ECO:0000259" key="10">
    <source>
        <dbReference type="PROSITE" id="PS50011"/>
    </source>
</evidence>
<dbReference type="SMART" id="SM00220">
    <property type="entry name" value="S_TKc"/>
    <property type="match status" value="1"/>
</dbReference>
<evidence type="ECO:0000313" key="12">
    <source>
        <dbReference type="Proteomes" id="UP000676336"/>
    </source>
</evidence>
<keyword evidence="1" id="KW-0723">Serine/threonine-protein kinase</keyword>
<dbReference type="InterPro" id="IPR000719">
    <property type="entry name" value="Prot_kinase_dom"/>
</dbReference>
<dbReference type="PANTHER" id="PTHR24350">
    <property type="entry name" value="SERINE/THREONINE-PROTEIN KINASE IAL-RELATED"/>
    <property type="match status" value="1"/>
</dbReference>
<keyword evidence="5 8" id="KW-0067">ATP-binding</keyword>
<dbReference type="InterPro" id="IPR030616">
    <property type="entry name" value="Aur-like"/>
</dbReference>
<evidence type="ECO:0000256" key="3">
    <source>
        <dbReference type="ARBA" id="ARBA00022741"/>
    </source>
</evidence>
<evidence type="ECO:0000256" key="8">
    <source>
        <dbReference type="PIRSR" id="PIRSR630616-2"/>
    </source>
</evidence>
<feature type="region of interest" description="Disordered" evidence="9">
    <location>
        <begin position="1"/>
        <end position="91"/>
    </location>
</feature>
<dbReference type="InterPro" id="IPR011009">
    <property type="entry name" value="Kinase-like_dom_sf"/>
</dbReference>
<organism evidence="11 12">
    <name type="scientific">Rotaria magnacalcarata</name>
    <dbReference type="NCBI Taxonomy" id="392030"/>
    <lineage>
        <taxon>Eukaryota</taxon>
        <taxon>Metazoa</taxon>
        <taxon>Spiralia</taxon>
        <taxon>Gnathifera</taxon>
        <taxon>Rotifera</taxon>
        <taxon>Eurotatoria</taxon>
        <taxon>Bdelloidea</taxon>
        <taxon>Philodinida</taxon>
        <taxon>Philodinidae</taxon>
        <taxon>Rotaria</taxon>
    </lineage>
</organism>